<dbReference type="InterPro" id="IPR013078">
    <property type="entry name" value="His_Pase_superF_clade-1"/>
</dbReference>
<proteinExistence type="predicted"/>
<sequence length="164" mass="17504">MNGDATNTLLIMRHAEAAMGVPDAERRLTLRGAQQAEQVAAWLAGCAEQGELAGLRLLASPYHRAQQTAQAVGRALNVTVETLGLITPEDNPREVNEWLLAQPERQPLLLVSHMPLVADLTGLMVEGRLGCGPGFSPAAIAELKAEVWASGCATLAGFFQPELR</sequence>
<evidence type="ECO:0000313" key="2">
    <source>
        <dbReference type="Proteomes" id="UP000437638"/>
    </source>
</evidence>
<reference evidence="1 2" key="1">
    <citation type="submission" date="2019-12" db="EMBL/GenBank/DDBJ databases">
        <title>Halomonas rutogse sp. nov. isolated from two lakes on Tibetan Plateau.</title>
        <authorList>
            <person name="Gao P."/>
        </authorList>
    </citation>
    <scope>NUCLEOTIDE SEQUENCE [LARGE SCALE GENOMIC DNA]</scope>
    <source>
        <strain evidence="1 2">ZH2S</strain>
    </source>
</reference>
<keyword evidence="2" id="KW-1185">Reference proteome</keyword>
<dbReference type="GO" id="GO:0101006">
    <property type="term" value="F:protein histidine phosphatase activity"/>
    <property type="evidence" value="ECO:0007669"/>
    <property type="project" value="InterPro"/>
</dbReference>
<dbReference type="EMBL" id="WTKP01000001">
    <property type="protein sequence ID" value="MWJ26874.1"/>
    <property type="molecule type" value="Genomic_DNA"/>
</dbReference>
<dbReference type="InterPro" id="IPR029033">
    <property type="entry name" value="His_PPase_superfam"/>
</dbReference>
<dbReference type="NCBIfam" id="TIGR00249">
    <property type="entry name" value="sixA"/>
    <property type="match status" value="1"/>
</dbReference>
<dbReference type="InterPro" id="IPR004449">
    <property type="entry name" value="SixA"/>
</dbReference>
<dbReference type="Proteomes" id="UP000437638">
    <property type="component" value="Unassembled WGS sequence"/>
</dbReference>
<dbReference type="CDD" id="cd07067">
    <property type="entry name" value="HP_PGM_like"/>
    <property type="match status" value="1"/>
</dbReference>
<dbReference type="SUPFAM" id="SSF53254">
    <property type="entry name" value="Phosphoglycerate mutase-like"/>
    <property type="match status" value="1"/>
</dbReference>
<name>A0A7X3GYG2_9GAMM</name>
<dbReference type="Gene3D" id="3.40.50.1240">
    <property type="entry name" value="Phosphoglycerate mutase-like"/>
    <property type="match status" value="1"/>
</dbReference>
<dbReference type="Pfam" id="PF00300">
    <property type="entry name" value="His_Phos_1"/>
    <property type="match status" value="1"/>
</dbReference>
<organism evidence="1 2">
    <name type="scientific">Vreelandella zhuhanensis</name>
    <dbReference type="NCBI Taxonomy" id="2684210"/>
    <lineage>
        <taxon>Bacteria</taxon>
        <taxon>Pseudomonadati</taxon>
        <taxon>Pseudomonadota</taxon>
        <taxon>Gammaproteobacteria</taxon>
        <taxon>Oceanospirillales</taxon>
        <taxon>Halomonadaceae</taxon>
        <taxon>Vreelandella</taxon>
    </lineage>
</organism>
<dbReference type="SMART" id="SM00855">
    <property type="entry name" value="PGAM"/>
    <property type="match status" value="1"/>
</dbReference>
<comment type="caution">
    <text evidence="1">The sequence shown here is derived from an EMBL/GenBank/DDBJ whole genome shotgun (WGS) entry which is preliminary data.</text>
</comment>
<evidence type="ECO:0000313" key="1">
    <source>
        <dbReference type="EMBL" id="MWJ26874.1"/>
    </source>
</evidence>
<dbReference type="GO" id="GO:0005737">
    <property type="term" value="C:cytoplasm"/>
    <property type="evidence" value="ECO:0007669"/>
    <property type="project" value="InterPro"/>
</dbReference>
<accession>A0A7X3GYG2</accession>
<gene>
    <name evidence="1" type="primary">sixA</name>
    <name evidence="1" type="ORF">GPM19_01390</name>
</gene>
<dbReference type="AlphaFoldDB" id="A0A7X3GYG2"/>
<protein>
    <submittedName>
        <fullName evidence="1">Phosphohistidine phosphatase SixA</fullName>
    </submittedName>
</protein>